<reference evidence="2" key="1">
    <citation type="journal article" date="2016" name="Genome Announc.">
        <title>Draft genomes of two strains of Paenibacillus glucanolyticus with capability to degrade lignocellulose.</title>
        <authorList>
            <person name="Mathews S.L."/>
            <person name="Pawlak J."/>
            <person name="Grunden A.M."/>
        </authorList>
    </citation>
    <scope>NUCLEOTIDE SEQUENCE [LARGE SCALE GENOMIC DNA]</scope>
    <source>
        <strain evidence="2">SLM1</strain>
    </source>
</reference>
<dbReference type="AlphaFoldDB" id="A0A163DSD4"/>
<feature type="transmembrane region" description="Helical" evidence="1">
    <location>
        <begin position="53"/>
        <end position="75"/>
    </location>
</feature>
<dbReference type="EMBL" id="LWMH01000002">
    <property type="protein sequence ID" value="KZS43403.1"/>
    <property type="molecule type" value="Genomic_DNA"/>
</dbReference>
<keyword evidence="1" id="KW-0472">Membrane</keyword>
<comment type="caution">
    <text evidence="2">The sequence shown here is derived from an EMBL/GenBank/DDBJ whole genome shotgun (WGS) entry which is preliminary data.</text>
</comment>
<keyword evidence="3" id="KW-1185">Reference proteome</keyword>
<accession>A0A163DSD4</accession>
<keyword evidence="1" id="KW-0812">Transmembrane</keyword>
<feature type="transmembrane region" description="Helical" evidence="1">
    <location>
        <begin position="194"/>
        <end position="217"/>
    </location>
</feature>
<dbReference type="RefSeq" id="WP_006210926.1">
    <property type="nucleotide sequence ID" value="NZ_CP147845.1"/>
</dbReference>
<evidence type="ECO:0000313" key="3">
    <source>
        <dbReference type="Proteomes" id="UP000076796"/>
    </source>
</evidence>
<dbReference type="Proteomes" id="UP000076796">
    <property type="component" value="Unassembled WGS sequence"/>
</dbReference>
<organism evidence="2 3">
    <name type="scientific">Paenibacillus glucanolyticus</name>
    <dbReference type="NCBI Taxonomy" id="59843"/>
    <lineage>
        <taxon>Bacteria</taxon>
        <taxon>Bacillati</taxon>
        <taxon>Bacillota</taxon>
        <taxon>Bacilli</taxon>
        <taxon>Bacillales</taxon>
        <taxon>Paenibacillaceae</taxon>
        <taxon>Paenibacillus</taxon>
    </lineage>
</organism>
<evidence type="ECO:0000256" key="1">
    <source>
        <dbReference type="SAM" id="Phobius"/>
    </source>
</evidence>
<gene>
    <name evidence="2" type="ORF">AWU65_25165</name>
</gene>
<feature type="transmembrane region" description="Helical" evidence="1">
    <location>
        <begin position="20"/>
        <end position="41"/>
    </location>
</feature>
<feature type="transmembrane region" description="Helical" evidence="1">
    <location>
        <begin position="164"/>
        <end position="182"/>
    </location>
</feature>
<dbReference type="OrthoDB" id="2663350at2"/>
<dbReference type="STRING" id="59843.A3958_23805"/>
<feature type="transmembrane region" description="Helical" evidence="1">
    <location>
        <begin position="131"/>
        <end position="157"/>
    </location>
</feature>
<evidence type="ECO:0000313" key="2">
    <source>
        <dbReference type="EMBL" id="KZS43403.1"/>
    </source>
</evidence>
<keyword evidence="1" id="KW-1133">Transmembrane helix</keyword>
<name>A0A163DSD4_9BACL</name>
<protein>
    <submittedName>
        <fullName evidence="2">Uncharacterized protein</fullName>
    </submittedName>
</protein>
<proteinExistence type="predicted"/>
<dbReference type="GeneID" id="97555119"/>
<feature type="transmembrane region" description="Helical" evidence="1">
    <location>
        <begin position="87"/>
        <end position="107"/>
    </location>
</feature>
<sequence length="227" mass="25644">MNGMNSVFKMQLRQKLTWFYLPWAIMGFSFLVNILVSVLVGGDAFYTGGLATIFVFMFVTALTTTIQLFSFAMGFSIRRTDFFSGSFLFILFISIITSALLVLLSYLEVWTGSWGNTVHFFHLPYLNDGSLLAQFVVNLVLVITFSMLGYGIGAFFLRFRGIRTFVMLAAVMIFLSGMSLVATRYEWWGPIIKWFAGHTALGLSLWFIPVVLIIALCSRQCLRQSTV</sequence>